<dbReference type="AlphaFoldDB" id="A0A5C6AY99"/>
<comment type="caution">
    <text evidence="2">The sequence shown here is derived from an EMBL/GenBank/DDBJ whole genome shotgun (WGS) entry which is preliminary data.</text>
</comment>
<evidence type="ECO:0008006" key="4">
    <source>
        <dbReference type="Google" id="ProtNLM"/>
    </source>
</evidence>
<keyword evidence="1" id="KW-0732">Signal</keyword>
<feature type="signal peptide" evidence="1">
    <location>
        <begin position="1"/>
        <end position="24"/>
    </location>
</feature>
<keyword evidence="3" id="KW-1185">Reference proteome</keyword>
<sequence length="289" mass="29928" precursor="true">MIMNQSFIVASLVAICVFVRSVPAETVTFEGLLPGADSVFNGYGAGANSAGFELQSVTFTTNEFGPGWSYSNVINTTLPGFTNQFAAFPGGGSNGAGGVQVGSAYGVVNTGSSTLLNGEPTNGATISFAQPTLLNSLDLANTTYVAQYALNGLDAFGSPDFDANQQFSDGDFFRIRISGFDGAAGTGNSTGVIEYDLANYGGPGVGDDFFLNSWETIDLSGFGLTQSLMFSATSSQISDFGPFGIFSDVPSYAAVDNISFVSAVPEPSSVVLPAAVVGGAICRRRRRRV</sequence>
<evidence type="ECO:0000256" key="1">
    <source>
        <dbReference type="SAM" id="SignalP"/>
    </source>
</evidence>
<organism evidence="2 3">
    <name type="scientific">Stieleria varia</name>
    <dbReference type="NCBI Taxonomy" id="2528005"/>
    <lineage>
        <taxon>Bacteria</taxon>
        <taxon>Pseudomonadati</taxon>
        <taxon>Planctomycetota</taxon>
        <taxon>Planctomycetia</taxon>
        <taxon>Pirellulales</taxon>
        <taxon>Pirellulaceae</taxon>
        <taxon>Stieleria</taxon>
    </lineage>
</organism>
<accession>A0A5C6AY99</accession>
<protein>
    <recommendedName>
        <fullName evidence="4">PEP-CTERM protein-sorting domain-containing protein</fullName>
    </recommendedName>
</protein>
<dbReference type="InterPro" id="IPR027828">
    <property type="entry name" value="DUF4465"/>
</dbReference>
<proteinExistence type="predicted"/>
<dbReference type="Proteomes" id="UP000320176">
    <property type="component" value="Unassembled WGS sequence"/>
</dbReference>
<evidence type="ECO:0000313" key="2">
    <source>
        <dbReference type="EMBL" id="TWU04391.1"/>
    </source>
</evidence>
<name>A0A5C6AY99_9BACT</name>
<gene>
    <name evidence="2" type="ORF">Pla52n_24310</name>
</gene>
<feature type="chain" id="PRO_5022736095" description="PEP-CTERM protein-sorting domain-containing protein" evidence="1">
    <location>
        <begin position="25"/>
        <end position="289"/>
    </location>
</feature>
<dbReference type="EMBL" id="SJPN01000003">
    <property type="protein sequence ID" value="TWU04391.1"/>
    <property type="molecule type" value="Genomic_DNA"/>
</dbReference>
<dbReference type="RefSeq" id="WP_197454545.1">
    <property type="nucleotide sequence ID" value="NZ_CP151726.1"/>
</dbReference>
<dbReference type="Pfam" id="PF14717">
    <property type="entry name" value="DUF4465"/>
    <property type="match status" value="1"/>
</dbReference>
<reference evidence="2 3" key="1">
    <citation type="submission" date="2019-02" db="EMBL/GenBank/DDBJ databases">
        <title>Deep-cultivation of Planctomycetes and their phenomic and genomic characterization uncovers novel biology.</title>
        <authorList>
            <person name="Wiegand S."/>
            <person name="Jogler M."/>
            <person name="Boedeker C."/>
            <person name="Pinto D."/>
            <person name="Vollmers J."/>
            <person name="Rivas-Marin E."/>
            <person name="Kohn T."/>
            <person name="Peeters S.H."/>
            <person name="Heuer A."/>
            <person name="Rast P."/>
            <person name="Oberbeckmann S."/>
            <person name="Bunk B."/>
            <person name="Jeske O."/>
            <person name="Meyerdierks A."/>
            <person name="Storesund J.E."/>
            <person name="Kallscheuer N."/>
            <person name="Luecker S."/>
            <person name="Lage O.M."/>
            <person name="Pohl T."/>
            <person name="Merkel B.J."/>
            <person name="Hornburger P."/>
            <person name="Mueller R.-W."/>
            <person name="Bruemmer F."/>
            <person name="Labrenz M."/>
            <person name="Spormann A.M."/>
            <person name="Op Den Camp H."/>
            <person name="Overmann J."/>
            <person name="Amann R."/>
            <person name="Jetten M.S.M."/>
            <person name="Mascher T."/>
            <person name="Medema M.H."/>
            <person name="Devos D.P."/>
            <person name="Kaster A.-K."/>
            <person name="Ovreas L."/>
            <person name="Rohde M."/>
            <person name="Galperin M.Y."/>
            <person name="Jogler C."/>
        </authorList>
    </citation>
    <scope>NUCLEOTIDE SEQUENCE [LARGE SCALE GENOMIC DNA]</scope>
    <source>
        <strain evidence="2 3">Pla52n</strain>
    </source>
</reference>
<dbReference type="Gene3D" id="2.60.120.1350">
    <property type="entry name" value="Protein of unknown function DUF4465"/>
    <property type="match status" value="1"/>
</dbReference>
<evidence type="ECO:0000313" key="3">
    <source>
        <dbReference type="Proteomes" id="UP000320176"/>
    </source>
</evidence>